<feature type="region of interest" description="Disordered" evidence="1">
    <location>
        <begin position="1398"/>
        <end position="1496"/>
    </location>
</feature>
<feature type="compositionally biased region" description="Polar residues" evidence="1">
    <location>
        <begin position="1003"/>
        <end position="1017"/>
    </location>
</feature>
<dbReference type="Pfam" id="PF04435">
    <property type="entry name" value="SPK"/>
    <property type="match status" value="1"/>
</dbReference>
<feature type="compositionally biased region" description="Polar residues" evidence="1">
    <location>
        <begin position="879"/>
        <end position="889"/>
    </location>
</feature>
<feature type="region of interest" description="Disordered" evidence="1">
    <location>
        <begin position="203"/>
        <end position="337"/>
    </location>
</feature>
<feature type="compositionally biased region" description="Polar residues" evidence="1">
    <location>
        <begin position="379"/>
        <end position="388"/>
    </location>
</feature>
<feature type="region of interest" description="Disordered" evidence="1">
    <location>
        <begin position="646"/>
        <end position="671"/>
    </location>
</feature>
<feature type="region of interest" description="Disordered" evidence="1">
    <location>
        <begin position="377"/>
        <end position="400"/>
    </location>
</feature>
<feature type="compositionally biased region" description="Basic and acidic residues" evidence="1">
    <location>
        <begin position="1434"/>
        <end position="1457"/>
    </location>
</feature>
<feature type="compositionally biased region" description="Basic and acidic residues" evidence="1">
    <location>
        <begin position="150"/>
        <end position="165"/>
    </location>
</feature>
<evidence type="ECO:0000313" key="3">
    <source>
        <dbReference type="EMBL" id="EGT59153.1"/>
    </source>
</evidence>
<feature type="compositionally biased region" description="Acidic residues" evidence="1">
    <location>
        <begin position="133"/>
        <end position="149"/>
    </location>
</feature>
<feature type="domain" description="SPK" evidence="2">
    <location>
        <begin position="1656"/>
        <end position="1747"/>
    </location>
</feature>
<proteinExistence type="predicted"/>
<feature type="region of interest" description="Disordered" evidence="1">
    <location>
        <begin position="1003"/>
        <end position="1075"/>
    </location>
</feature>
<feature type="compositionally biased region" description="Basic and acidic residues" evidence="1">
    <location>
        <begin position="297"/>
        <end position="315"/>
    </location>
</feature>
<name>G0PJD0_CAEBE</name>
<evidence type="ECO:0000259" key="2">
    <source>
        <dbReference type="Pfam" id="PF04435"/>
    </source>
</evidence>
<dbReference type="Proteomes" id="UP000008068">
    <property type="component" value="Unassembled WGS sequence"/>
</dbReference>
<dbReference type="EMBL" id="GL380674">
    <property type="protein sequence ID" value="EGT59153.1"/>
    <property type="molecule type" value="Genomic_DNA"/>
</dbReference>
<dbReference type="InterPro" id="IPR006570">
    <property type="entry name" value="SPK_dom"/>
</dbReference>
<feature type="compositionally biased region" description="Basic and acidic residues" evidence="1">
    <location>
        <begin position="1040"/>
        <end position="1055"/>
    </location>
</feature>
<feature type="compositionally biased region" description="Polar residues" evidence="1">
    <location>
        <begin position="1458"/>
        <end position="1472"/>
    </location>
</feature>
<feature type="compositionally biased region" description="Basic and acidic residues" evidence="1">
    <location>
        <begin position="259"/>
        <end position="276"/>
    </location>
</feature>
<reference evidence="4" key="1">
    <citation type="submission" date="2011-07" db="EMBL/GenBank/DDBJ databases">
        <authorList>
            <consortium name="Caenorhabditis brenneri Sequencing and Analysis Consortium"/>
            <person name="Wilson R.K."/>
        </authorList>
    </citation>
    <scope>NUCLEOTIDE SEQUENCE [LARGE SCALE GENOMIC DNA]</scope>
    <source>
        <strain evidence="4">PB2801</strain>
    </source>
</reference>
<feature type="compositionally biased region" description="Polar residues" evidence="1">
    <location>
        <begin position="953"/>
        <end position="971"/>
    </location>
</feature>
<dbReference type="InParanoid" id="G0PJD0"/>
<feature type="region of interest" description="Disordered" evidence="1">
    <location>
        <begin position="125"/>
        <end position="190"/>
    </location>
</feature>
<feature type="compositionally biased region" description="Basic and acidic residues" evidence="1">
    <location>
        <begin position="897"/>
        <end position="913"/>
    </location>
</feature>
<keyword evidence="4" id="KW-1185">Reference proteome</keyword>
<feature type="compositionally biased region" description="Basic and acidic residues" evidence="1">
    <location>
        <begin position="655"/>
        <end position="665"/>
    </location>
</feature>
<gene>
    <name evidence="3" type="ORF">CAEBREN_11778</name>
</gene>
<feature type="compositionally biased region" description="Polar residues" evidence="1">
    <location>
        <begin position="810"/>
        <end position="841"/>
    </location>
</feature>
<feature type="compositionally biased region" description="Basic and acidic residues" evidence="1">
    <location>
        <begin position="856"/>
        <end position="875"/>
    </location>
</feature>
<protein>
    <recommendedName>
        <fullName evidence="2">SPK domain-containing protein</fullName>
    </recommendedName>
</protein>
<dbReference type="HOGENOM" id="CLU_238950_0_0_1"/>
<accession>G0PJD0</accession>
<sequence>MSRWSKQDSMIMMKFLIDEAKTIDKKFIPYGFITIVSIEFPSDLIPGREPSELKEKARYLLNEEIQNFHTFPLKDRIWCLHVFKVYLNYKMQEEVTSSNSLHNVRISGGSLSLELEDGTPLMFYTRPVKDTSPDENMETIWPNEEEEDEVPRNDDVGSNNHRSDEIPVQDVVNPEDSTSRSESPREEDRDDIMEHVEHEAPDLPAPELEDDDEHAPSISPNAQFINEAEDQTEPEATTSTEREVTDSDGLEDVAAPQSERNEMDKRIAGVTRDYRNLDQIPDQDVVDLEGSPSRSGSPKEVDRDETVKHNAEPRDLPAPNFAVDDEHDSSNPPNPPIIYEAAEQLEAETTSRTERADVKNRAPERFQKLNAVERLAKAPSTSAQNVMNNRPGGWISSVSNSRKMTHNHKRVSEDFTRTADLIISEYRKQSEVFNLKEFVMANCTKQCFNKTYLEMHRYFPADFFDKMNDEEFVLRNKDAPMNNSLYRLRRSSIFQLDERNRLTFYSSIGRTFGAMNMEKPVQMEVSEYIIIVFLKELTRISEKQRPTDEIFKDFQNWRKRPASQKDIVHFLNCFEKIKSSVHTRRDLTTQDKQKILHIAGAPIPKDFFQRCNRFYFLNQHPTGTHPSYLPQDQSKNSSIEANAKDAQLVNSDTSSEDRSPVEEQRGNSVETVGEPVAPMVQQEEQLNIAAPIEDLAPRNLPTVGRIELGEAPIQLVEDGPRNDDPNPNIDQESEIPYSELLTFAILKRGEPEELADKFIGKKKRPKSDRPYLVEVFQKIFEKKKEFDQTRPSTHVDDQICGDLPGVMETQKLNSEPGQSASYPQTPSTSTAEQHEMTNGSEQFMDVGRIPSPSEAGIDHSKDSIDECEDFQHDEDVTMESVNGGLSTDKSLPPVDHIVVEKDSKCGTDKEAEKCSGTPSAGERSHSGSGSKIDSKRSEERRKKKRSRKISHVDSASSSKTVHKTNTSTFQEFTKDDLISSVSFEIPTSSCSIPPDRIEDVTTEFSNEGSSTGISLSPVTPVGIPIQDGGNLEGEQPGGHRSNDGDDDVRGLKTDEAESNSKNSEAPKEKKQIHLPKPSLKGWKVKNLRKLARFLDQERQVEWLDVIERVEKTGKELEEKQFLKLRSEAQLALSKNFEKLVQPKAEKLKFLRKLRVPVGENIRNDISKDTLFQLDHNDCITFFCYQAVRRGKRDENAPDNLSQLHRVLLNSMVSLSNGRFLSNKAILNSLRMDERRGLTDNELLNEIEDAKKFIASDDKNKFRDCLRVLKSTRTPVTELLLSQAEHNFEVKKNEKNIIISYYKPIKEKSSSTEVDTLRKCSPVNLPTSESNGAEEVTVSSAGVCDVQCSTPGMIEAPVPSPAQHSLTELPGSSISTTTEETLRTVTTIPVASIQVDKVPATPAAKPSMSSIEAEPSRRTGSSTEPVVQHMTVKRKRDETKEGKSAKEAKHFKRNEDKPNSTAVATVQNCSAANFPTPESKRETSTSSTVIPDGETSKAIADVETDSSVPMETDGFSLGVSRNSSAPEQIDVANQVAPTKATPAASDVTESSKTLNNQMLSQEEFDDIMNFFEQQFALHPYKFLDLEKVCGEYIMKHGFDKDPTEVGEKFMGYGIQVGENGRLQELHWSDTVYFGEPMRENVIAYLTELSSTSLRYRPIEELANGYEKWREANLNLETPIEVDSYLYWRIPEIVEDVMKMENLSDVLKVTLMMLTGTPITKEFRNRLIKMNKIITDEKERIVFFQEKKDTNVQLQQSYSPLGLSIQQL</sequence>
<feature type="region of interest" description="Disordered" evidence="1">
    <location>
        <begin position="808"/>
        <end position="977"/>
    </location>
</feature>
<evidence type="ECO:0000256" key="1">
    <source>
        <dbReference type="SAM" id="MobiDB-lite"/>
    </source>
</evidence>
<evidence type="ECO:0000313" key="4">
    <source>
        <dbReference type="Proteomes" id="UP000008068"/>
    </source>
</evidence>
<feature type="compositionally biased region" description="Basic and acidic residues" evidence="1">
    <location>
        <begin position="177"/>
        <end position="190"/>
    </location>
</feature>
<organism evidence="4">
    <name type="scientific">Caenorhabditis brenneri</name>
    <name type="common">Nematode worm</name>
    <dbReference type="NCBI Taxonomy" id="135651"/>
    <lineage>
        <taxon>Eukaryota</taxon>
        <taxon>Metazoa</taxon>
        <taxon>Ecdysozoa</taxon>
        <taxon>Nematoda</taxon>
        <taxon>Chromadorea</taxon>
        <taxon>Rhabditida</taxon>
        <taxon>Rhabditina</taxon>
        <taxon>Rhabditomorpha</taxon>
        <taxon>Rhabditoidea</taxon>
        <taxon>Rhabditidae</taxon>
        <taxon>Peloderinae</taxon>
        <taxon>Caenorhabditis</taxon>
    </lineage>
</organism>